<dbReference type="EMBL" id="JXJN01021451">
    <property type="status" value="NOT_ANNOTATED_CDS"/>
    <property type="molecule type" value="Genomic_DNA"/>
</dbReference>
<dbReference type="AlphaFoldDB" id="A0A1B0BVS3"/>
<reference evidence="1" key="2">
    <citation type="submission" date="2020-05" db="UniProtKB">
        <authorList>
            <consortium name="EnsemblMetazoa"/>
        </authorList>
    </citation>
    <scope>IDENTIFICATION</scope>
    <source>
        <strain evidence="1">IAEA</strain>
    </source>
</reference>
<accession>A0A1B0BVS3</accession>
<protein>
    <submittedName>
        <fullName evidence="1">Uncharacterized protein</fullName>
    </submittedName>
</protein>
<evidence type="ECO:0000313" key="2">
    <source>
        <dbReference type="Proteomes" id="UP000092460"/>
    </source>
</evidence>
<sequence length="131" mass="14681">MQTIEIENLINDPLVLDMLTNNFYLDDGLGESNNLATAIHSQQQCCVNVINVVVYLVELLDLYDCIGLVGTAMFCYILESIDHVRVDRVLFLPFLALLGRCLELLVYVSVSALTSISLKGIYAILIRTSYF</sequence>
<keyword evidence="2" id="KW-1185">Reference proteome</keyword>
<organism evidence="1 2">
    <name type="scientific">Glossina palpalis gambiensis</name>
    <dbReference type="NCBI Taxonomy" id="67801"/>
    <lineage>
        <taxon>Eukaryota</taxon>
        <taxon>Metazoa</taxon>
        <taxon>Ecdysozoa</taxon>
        <taxon>Arthropoda</taxon>
        <taxon>Hexapoda</taxon>
        <taxon>Insecta</taxon>
        <taxon>Pterygota</taxon>
        <taxon>Neoptera</taxon>
        <taxon>Endopterygota</taxon>
        <taxon>Diptera</taxon>
        <taxon>Brachycera</taxon>
        <taxon>Muscomorpha</taxon>
        <taxon>Hippoboscoidea</taxon>
        <taxon>Glossinidae</taxon>
        <taxon>Glossina</taxon>
    </lineage>
</organism>
<dbReference type="VEuPathDB" id="VectorBase:GPPI042059"/>
<proteinExistence type="predicted"/>
<dbReference type="EnsemblMetazoa" id="GPPI042059-RA">
    <property type="protein sequence ID" value="GPPI042059-PA"/>
    <property type="gene ID" value="GPPI042059"/>
</dbReference>
<dbReference type="Proteomes" id="UP000092460">
    <property type="component" value="Unassembled WGS sequence"/>
</dbReference>
<evidence type="ECO:0000313" key="1">
    <source>
        <dbReference type="EnsemblMetazoa" id="GPPI042059-PA"/>
    </source>
</evidence>
<reference evidence="2" key="1">
    <citation type="submission" date="2015-01" db="EMBL/GenBank/DDBJ databases">
        <authorList>
            <person name="Aksoy S."/>
            <person name="Warren W."/>
            <person name="Wilson R.K."/>
        </authorList>
    </citation>
    <scope>NUCLEOTIDE SEQUENCE [LARGE SCALE GENOMIC DNA]</scope>
    <source>
        <strain evidence="2">IAEA</strain>
    </source>
</reference>
<name>A0A1B0BVS3_9MUSC</name>